<keyword evidence="2" id="KW-1185">Reference proteome</keyword>
<evidence type="ECO:0000313" key="2">
    <source>
        <dbReference type="Proteomes" id="UP001596379"/>
    </source>
</evidence>
<proteinExistence type="predicted"/>
<evidence type="ECO:0000313" key="1">
    <source>
        <dbReference type="EMBL" id="MFC7299467.1"/>
    </source>
</evidence>
<dbReference type="RefSeq" id="WP_382235508.1">
    <property type="nucleotide sequence ID" value="NZ_JBHTCC010000003.1"/>
</dbReference>
<sequence>MESWDMNQTRTYITRLFGYDQLKLARDSLRSIDDRNFYAWIHYQDAVELIDSYVDENLKDSSLFEVVHVASEQASNDFNFFIRKAGAYLVACIQSIHTLPDVLAHAIYYSLAINLTSQPIEKLISASSVAKRLLTISDAEVVRQLLVELSNGGAFPHLSALANHSKHRSIVFPSLNEDWTGLRTERHVVMLMSFKYKNCQYPQVLAKDFLVSESDRCSKLVVQVGLALNSVLKNRSAKQAT</sequence>
<protein>
    <submittedName>
        <fullName evidence="1">Uncharacterized protein</fullName>
    </submittedName>
</protein>
<comment type="caution">
    <text evidence="1">The sequence shown here is derived from an EMBL/GenBank/DDBJ whole genome shotgun (WGS) entry which is preliminary data.</text>
</comment>
<organism evidence="1 2">
    <name type="scientific">Herminiimonas aquatilis</name>
    <dbReference type="NCBI Taxonomy" id="345342"/>
    <lineage>
        <taxon>Bacteria</taxon>
        <taxon>Pseudomonadati</taxon>
        <taxon>Pseudomonadota</taxon>
        <taxon>Betaproteobacteria</taxon>
        <taxon>Burkholderiales</taxon>
        <taxon>Oxalobacteraceae</taxon>
        <taxon>Herminiimonas</taxon>
    </lineage>
</organism>
<gene>
    <name evidence="1" type="ORF">ACFQO0_13565</name>
</gene>
<dbReference type="Proteomes" id="UP001596379">
    <property type="component" value="Unassembled WGS sequence"/>
</dbReference>
<accession>A0ABW2J808</accession>
<dbReference type="EMBL" id="JBHTCC010000003">
    <property type="protein sequence ID" value="MFC7299467.1"/>
    <property type="molecule type" value="Genomic_DNA"/>
</dbReference>
<name>A0ABW2J808_9BURK</name>
<reference evidence="2" key="1">
    <citation type="journal article" date="2019" name="Int. J. Syst. Evol. Microbiol.">
        <title>The Global Catalogue of Microorganisms (GCM) 10K type strain sequencing project: providing services to taxonomists for standard genome sequencing and annotation.</title>
        <authorList>
            <consortium name="The Broad Institute Genomics Platform"/>
            <consortium name="The Broad Institute Genome Sequencing Center for Infectious Disease"/>
            <person name="Wu L."/>
            <person name="Ma J."/>
        </authorList>
    </citation>
    <scope>NUCLEOTIDE SEQUENCE [LARGE SCALE GENOMIC DNA]</scope>
    <source>
        <strain evidence="2">CCUG 36956</strain>
    </source>
</reference>